<reference evidence="2 3" key="1">
    <citation type="journal article" date="2021" name="Hortic Res">
        <title>The domestication of Cucurbita argyrosperma as revealed by the genome of its wild relative.</title>
        <authorList>
            <person name="Barrera-Redondo J."/>
            <person name="Sanchez-de la Vega G."/>
            <person name="Aguirre-Liguori J.A."/>
            <person name="Castellanos-Morales G."/>
            <person name="Gutierrez-Guerrero Y.T."/>
            <person name="Aguirre-Dugua X."/>
            <person name="Aguirre-Planter E."/>
            <person name="Tenaillon M.I."/>
            <person name="Lira-Saade R."/>
            <person name="Eguiarte L.E."/>
        </authorList>
    </citation>
    <scope>NUCLEOTIDE SEQUENCE [LARGE SCALE GENOMIC DNA]</scope>
    <source>
        <strain evidence="2">JBR-2021</strain>
    </source>
</reference>
<evidence type="ECO:0000256" key="1">
    <source>
        <dbReference type="SAM" id="SignalP"/>
    </source>
</evidence>
<feature type="non-terminal residue" evidence="2">
    <location>
        <position position="1"/>
    </location>
</feature>
<name>A0AAV6N0F5_9ROSI</name>
<gene>
    <name evidence="2" type="ORF">SDJN03_15234</name>
</gene>
<accession>A0AAV6N0F5</accession>
<dbReference type="AlphaFoldDB" id="A0AAV6N0F5"/>
<protein>
    <submittedName>
        <fullName evidence="2">Uncharacterized protein</fullName>
    </submittedName>
</protein>
<dbReference type="EMBL" id="JAGKQH010000010">
    <property type="protein sequence ID" value="KAG6589811.1"/>
    <property type="molecule type" value="Genomic_DNA"/>
</dbReference>
<feature type="signal peptide" evidence="1">
    <location>
        <begin position="1"/>
        <end position="20"/>
    </location>
</feature>
<feature type="chain" id="PRO_5043596680" evidence="1">
    <location>
        <begin position="21"/>
        <end position="97"/>
    </location>
</feature>
<proteinExistence type="predicted"/>
<comment type="caution">
    <text evidence="2">The sequence shown here is derived from an EMBL/GenBank/DDBJ whole genome shotgun (WGS) entry which is preliminary data.</text>
</comment>
<keyword evidence="1" id="KW-0732">Signal</keyword>
<sequence length="97" mass="10327">MKLAFVFLASIAILASPTMARMMVEWPDQSIDVDASIGSCLPFILQASSCVVDVVKAPTGPHPSCCKAISSLNDCAPKIYGMIPPADMDIIKKLCNL</sequence>
<organism evidence="2 3">
    <name type="scientific">Cucurbita argyrosperma subsp. sororia</name>
    <dbReference type="NCBI Taxonomy" id="37648"/>
    <lineage>
        <taxon>Eukaryota</taxon>
        <taxon>Viridiplantae</taxon>
        <taxon>Streptophyta</taxon>
        <taxon>Embryophyta</taxon>
        <taxon>Tracheophyta</taxon>
        <taxon>Spermatophyta</taxon>
        <taxon>Magnoliopsida</taxon>
        <taxon>eudicotyledons</taxon>
        <taxon>Gunneridae</taxon>
        <taxon>Pentapetalae</taxon>
        <taxon>rosids</taxon>
        <taxon>fabids</taxon>
        <taxon>Cucurbitales</taxon>
        <taxon>Cucurbitaceae</taxon>
        <taxon>Cucurbiteae</taxon>
        <taxon>Cucurbita</taxon>
    </lineage>
</organism>
<evidence type="ECO:0000313" key="3">
    <source>
        <dbReference type="Proteomes" id="UP000685013"/>
    </source>
</evidence>
<dbReference type="Proteomes" id="UP000685013">
    <property type="component" value="Chromosome 10"/>
</dbReference>
<keyword evidence="3" id="KW-1185">Reference proteome</keyword>
<evidence type="ECO:0000313" key="2">
    <source>
        <dbReference type="EMBL" id="KAG6589811.1"/>
    </source>
</evidence>